<proteinExistence type="predicted"/>
<dbReference type="InterPro" id="IPR038084">
    <property type="entry name" value="PduO/GlcC-like_sf"/>
</dbReference>
<dbReference type="InterPro" id="IPR005624">
    <property type="entry name" value="PduO/GlcC-like"/>
</dbReference>
<dbReference type="Proteomes" id="UP000291269">
    <property type="component" value="Unassembled WGS sequence"/>
</dbReference>
<sequence length="170" mass="17969">MNEKEIAAAVEKIVRSSLAEPQKEEHVCRCGSHKMTLEKAKKLAEAVRERAREMGVKAVVAVADKGGNPVLVESMDDAYLASWDVALQKSYTVVALKMSTQKLAALAAPGGSLYGIQFTNQGKIVIFGGGEPLEIDGKIVGGLGVSGGSAEQDTALAAFGRDKFKEISEC</sequence>
<evidence type="ECO:0000313" key="2">
    <source>
        <dbReference type="Proteomes" id="UP000291269"/>
    </source>
</evidence>
<comment type="caution">
    <text evidence="1">The sequence shown here is derived from an EMBL/GenBank/DDBJ whole genome shotgun (WGS) entry which is preliminary data.</text>
</comment>
<keyword evidence="2" id="KW-1185">Reference proteome</keyword>
<reference evidence="1 2" key="1">
    <citation type="journal article" date="2019" name="Gut">
        <title>Antibiotics-induced monodominance of a novel gut bacterial order.</title>
        <authorList>
            <person name="Hildebrand F."/>
            <person name="Moitinho-Silva L."/>
            <person name="Blasche S."/>
            <person name="Jahn M.T."/>
            <person name="Gossmann T.I."/>
            <person name="Heuerta-Cepas J."/>
            <person name="Hercog R."/>
            <person name="Luetge M."/>
            <person name="Bahram M."/>
            <person name="Pryszlak A."/>
            <person name="Alves R.J."/>
            <person name="Waszak S.M."/>
            <person name="Zhu A."/>
            <person name="Ye L."/>
            <person name="Costea P.I."/>
            <person name="Aalvink S."/>
            <person name="Belzer C."/>
            <person name="Forslund S.K."/>
            <person name="Sunagawa S."/>
            <person name="Hentschel U."/>
            <person name="Merten C."/>
            <person name="Patil K.R."/>
            <person name="Benes V."/>
            <person name="Bork P."/>
        </authorList>
    </citation>
    <scope>NUCLEOTIDE SEQUENCE [LARGE SCALE GENOMIC DNA]</scope>
    <source>
        <strain evidence="1 2">HDS1380</strain>
    </source>
</reference>
<dbReference type="RefSeq" id="WP_129227152.1">
    <property type="nucleotide sequence ID" value="NZ_SDOZ01000005.1"/>
</dbReference>
<dbReference type="OrthoDB" id="9778896at2"/>
<accession>A0A4Q2K6N9</accession>
<dbReference type="AlphaFoldDB" id="A0A4Q2K6N9"/>
<dbReference type="Gene3D" id="3.30.450.150">
    <property type="entry name" value="Haem-degrading domain"/>
    <property type="match status" value="1"/>
</dbReference>
<dbReference type="SUPFAM" id="SSF143744">
    <property type="entry name" value="GlcG-like"/>
    <property type="match status" value="1"/>
</dbReference>
<evidence type="ECO:0000313" key="1">
    <source>
        <dbReference type="EMBL" id="RXZ57831.1"/>
    </source>
</evidence>
<dbReference type="InterPro" id="IPR052517">
    <property type="entry name" value="GlcG_carb_metab_protein"/>
</dbReference>
<dbReference type="EMBL" id="SDOZ01000005">
    <property type="protein sequence ID" value="RXZ57831.1"/>
    <property type="molecule type" value="Genomic_DNA"/>
</dbReference>
<dbReference type="Pfam" id="PF03928">
    <property type="entry name" value="HbpS-like"/>
    <property type="match status" value="1"/>
</dbReference>
<dbReference type="PANTHER" id="PTHR34309:SF1">
    <property type="entry name" value="PROTEIN GLCG"/>
    <property type="match status" value="1"/>
</dbReference>
<dbReference type="PANTHER" id="PTHR34309">
    <property type="entry name" value="SLR1406 PROTEIN"/>
    <property type="match status" value="1"/>
</dbReference>
<gene>
    <name evidence="1" type="ORF">ESZ91_10785</name>
</gene>
<protein>
    <submittedName>
        <fullName evidence="1">Heme-binding protein</fullName>
    </submittedName>
</protein>
<organism evidence="1 2">
    <name type="scientific">Candidatus Borkfalkia ceftriaxoniphila</name>
    <dbReference type="NCBI Taxonomy" id="2508949"/>
    <lineage>
        <taxon>Bacteria</taxon>
        <taxon>Bacillati</taxon>
        <taxon>Bacillota</taxon>
        <taxon>Clostridia</taxon>
        <taxon>Christensenellales</taxon>
        <taxon>Christensenellaceae</taxon>
        <taxon>Candidatus Borkfalkia</taxon>
    </lineage>
</organism>
<name>A0A4Q2K6N9_9FIRM</name>